<organism evidence="2 3">
    <name type="scientific">Hypholoma sublateritium (strain FD-334 SS-4)</name>
    <dbReference type="NCBI Taxonomy" id="945553"/>
    <lineage>
        <taxon>Eukaryota</taxon>
        <taxon>Fungi</taxon>
        <taxon>Dikarya</taxon>
        <taxon>Basidiomycota</taxon>
        <taxon>Agaricomycotina</taxon>
        <taxon>Agaricomycetes</taxon>
        <taxon>Agaricomycetidae</taxon>
        <taxon>Agaricales</taxon>
        <taxon>Agaricineae</taxon>
        <taxon>Strophariaceae</taxon>
        <taxon>Hypholoma</taxon>
    </lineage>
</organism>
<dbReference type="EMBL" id="KN817547">
    <property type="protein sequence ID" value="KJA22798.1"/>
    <property type="molecule type" value="Genomic_DNA"/>
</dbReference>
<sequence length="207" mass="22261">METIRYYIAADLVWPSTRMIQLVYLVLHTSPPPSPSARSGDLRSRCRECQRWGCTPRPVPAVSLMLSGTPPTAEPTIVTVSRPAYRVRPITESCPVCALRCARAPPPASCTPPPPPIGVSHPLLAILSSAPPRPLLCNSTRPPRPSSQRKSLSAPSARTSTAESSLTPPPPVPLHTLPLRRVCDVVARSPGSLRMSSRLLLVPLPSP</sequence>
<gene>
    <name evidence="2" type="ORF">HYPSUDRAFT_201877</name>
</gene>
<reference evidence="3" key="1">
    <citation type="submission" date="2014-04" db="EMBL/GenBank/DDBJ databases">
        <title>Evolutionary Origins and Diversification of the Mycorrhizal Mutualists.</title>
        <authorList>
            <consortium name="DOE Joint Genome Institute"/>
            <consortium name="Mycorrhizal Genomics Consortium"/>
            <person name="Kohler A."/>
            <person name="Kuo A."/>
            <person name="Nagy L.G."/>
            <person name="Floudas D."/>
            <person name="Copeland A."/>
            <person name="Barry K.W."/>
            <person name="Cichocki N."/>
            <person name="Veneault-Fourrey C."/>
            <person name="LaButti K."/>
            <person name="Lindquist E.A."/>
            <person name="Lipzen A."/>
            <person name="Lundell T."/>
            <person name="Morin E."/>
            <person name="Murat C."/>
            <person name="Riley R."/>
            <person name="Ohm R."/>
            <person name="Sun H."/>
            <person name="Tunlid A."/>
            <person name="Henrissat B."/>
            <person name="Grigoriev I.V."/>
            <person name="Hibbett D.S."/>
            <person name="Martin F."/>
        </authorList>
    </citation>
    <scope>NUCLEOTIDE SEQUENCE [LARGE SCALE GENOMIC DNA]</scope>
    <source>
        <strain evidence="3">FD-334 SS-4</strain>
    </source>
</reference>
<evidence type="ECO:0000313" key="2">
    <source>
        <dbReference type="EMBL" id="KJA22798.1"/>
    </source>
</evidence>
<keyword evidence="3" id="KW-1185">Reference proteome</keyword>
<feature type="region of interest" description="Disordered" evidence="1">
    <location>
        <begin position="134"/>
        <end position="176"/>
    </location>
</feature>
<dbReference type="Proteomes" id="UP000054270">
    <property type="component" value="Unassembled WGS sequence"/>
</dbReference>
<feature type="compositionally biased region" description="Polar residues" evidence="1">
    <location>
        <begin position="137"/>
        <end position="165"/>
    </location>
</feature>
<evidence type="ECO:0000313" key="3">
    <source>
        <dbReference type="Proteomes" id="UP000054270"/>
    </source>
</evidence>
<dbReference type="AlphaFoldDB" id="A0A0D2MGN9"/>
<accession>A0A0D2MGN9</accession>
<name>A0A0D2MGN9_HYPSF</name>
<protein>
    <submittedName>
        <fullName evidence="2">Uncharacterized protein</fullName>
    </submittedName>
</protein>
<proteinExistence type="predicted"/>
<evidence type="ECO:0000256" key="1">
    <source>
        <dbReference type="SAM" id="MobiDB-lite"/>
    </source>
</evidence>